<dbReference type="GO" id="GO:0005737">
    <property type="term" value="C:cytoplasm"/>
    <property type="evidence" value="ECO:0007669"/>
    <property type="project" value="UniProtKB-SubCell"/>
</dbReference>
<dbReference type="InterPro" id="IPR042265">
    <property type="entry name" value="DPH1/DPH2_3"/>
</dbReference>
<dbReference type="eggNOG" id="KOG2648">
    <property type="taxonomic scope" value="Eukaryota"/>
</dbReference>
<dbReference type="SFLD" id="SFLDF00408">
    <property type="entry name" value="Diphthamide_biosynthesis_famil"/>
    <property type="match status" value="1"/>
</dbReference>
<dbReference type="STRING" id="590646.G3B799"/>
<dbReference type="InterPro" id="IPR016435">
    <property type="entry name" value="DPH1/DPH2"/>
</dbReference>
<evidence type="ECO:0000256" key="5">
    <source>
        <dbReference type="ARBA" id="ARBA00023004"/>
    </source>
</evidence>
<dbReference type="PANTHER" id="PTHR10762">
    <property type="entry name" value="DIPHTHAMIDE BIOSYNTHESIS PROTEIN"/>
    <property type="match status" value="1"/>
</dbReference>
<dbReference type="FunFam" id="3.40.50.11860:FF:000001">
    <property type="entry name" value="2-(3-amino-3-carboxypropyl)histidine synthase subunit 2"/>
    <property type="match status" value="1"/>
</dbReference>
<dbReference type="SFLD" id="SFLDG01121">
    <property type="entry name" value="Diphthamide_biosynthesis"/>
    <property type="match status" value="1"/>
</dbReference>
<evidence type="ECO:0000256" key="6">
    <source>
        <dbReference type="ARBA" id="ARBA00023014"/>
    </source>
</evidence>
<dbReference type="Pfam" id="PF01866">
    <property type="entry name" value="Diphthamide_syn"/>
    <property type="match status" value="1"/>
</dbReference>
<dbReference type="SFLD" id="SFLDS00032">
    <property type="entry name" value="Radical_SAM_3-amino-3-carboxyp"/>
    <property type="match status" value="1"/>
</dbReference>
<evidence type="ECO:0000256" key="9">
    <source>
        <dbReference type="RuleBase" id="RU364133"/>
    </source>
</evidence>
<keyword evidence="5 9" id="KW-0408">Iron</keyword>
<dbReference type="GeneID" id="18249029"/>
<dbReference type="AlphaFoldDB" id="G3B799"/>
<dbReference type="UniPathway" id="UPA00559"/>
<dbReference type="InterPro" id="IPR010014">
    <property type="entry name" value="DHP2"/>
</dbReference>
<keyword evidence="4 9" id="KW-0479">Metal-binding</keyword>
<protein>
    <recommendedName>
        <fullName evidence="9">2-(3-amino-3-carboxypropyl)histidine synthase subunit 2</fullName>
    </recommendedName>
</protein>
<keyword evidence="12" id="KW-1185">Reference proteome</keyword>
<reference evidence="11 12" key="1">
    <citation type="journal article" date="2011" name="Proc. Natl. Acad. Sci. U.S.A.">
        <title>Comparative genomics of xylose-fermenting fungi for enhanced biofuel production.</title>
        <authorList>
            <person name="Wohlbach D.J."/>
            <person name="Kuo A."/>
            <person name="Sato T.K."/>
            <person name="Potts K.M."/>
            <person name="Salamov A.A."/>
            <person name="LaButti K.M."/>
            <person name="Sun H."/>
            <person name="Clum A."/>
            <person name="Pangilinan J.L."/>
            <person name="Lindquist E.A."/>
            <person name="Lucas S."/>
            <person name="Lapidus A."/>
            <person name="Jin M."/>
            <person name="Gunawan C."/>
            <person name="Balan V."/>
            <person name="Dale B.E."/>
            <person name="Jeffries T.W."/>
            <person name="Zinkel R."/>
            <person name="Barry K.W."/>
            <person name="Grigoriev I.V."/>
            <person name="Gasch A.P."/>
        </authorList>
    </citation>
    <scope>NUCLEOTIDE SEQUENCE [LARGE SCALE GENOMIC DNA]</scope>
    <source>
        <strain evidence="12">ATCC 10573 / BCRC 21748 / CBS 615 / JCM 9827 / NBRC 10315 / NRRL Y-1498 / VKM Y-70</strain>
    </source>
</reference>
<comment type="similarity">
    <text evidence="3 9">Belongs to the DPH1/DPH2 family. DPH2 subfamily.</text>
</comment>
<dbReference type="NCBIfam" id="TIGR00322">
    <property type="entry name" value="diphth2_R"/>
    <property type="match status" value="1"/>
</dbReference>
<dbReference type="GO" id="GO:0046872">
    <property type="term" value="F:metal ion binding"/>
    <property type="evidence" value="ECO:0007669"/>
    <property type="project" value="UniProtKB-KW"/>
</dbReference>
<evidence type="ECO:0000313" key="12">
    <source>
        <dbReference type="Proteomes" id="UP000000707"/>
    </source>
</evidence>
<dbReference type="EMBL" id="GL996527">
    <property type="protein sequence ID" value="EGV61605.1"/>
    <property type="molecule type" value="Genomic_DNA"/>
</dbReference>
<evidence type="ECO:0000256" key="7">
    <source>
        <dbReference type="ARBA" id="ARBA00034128"/>
    </source>
</evidence>
<comment type="subunit">
    <text evidence="7">Component of the 2-(3-amino-3-carboxypropyl)histidine synthase complex composed of DPH1, DPH2, DPH3 and a NADH-dependent reductase, predominantly CBR1.</text>
</comment>
<name>G3B799_CANTC</name>
<evidence type="ECO:0000313" key="11">
    <source>
        <dbReference type="EMBL" id="EGV61605.1"/>
    </source>
</evidence>
<comment type="pathway">
    <text evidence="2 9">Protein modification; peptidyl-diphthamide biosynthesis.</text>
</comment>
<dbReference type="PANTHER" id="PTHR10762:SF2">
    <property type="entry name" value="2-(3-AMINO-3-CARBOXYPROPYL)HISTIDINE SYNTHASE SUBUNIT 2"/>
    <property type="match status" value="1"/>
</dbReference>
<dbReference type="Proteomes" id="UP000000707">
    <property type="component" value="Unassembled WGS sequence"/>
</dbReference>
<dbReference type="KEGG" id="cten:18249029"/>
<comment type="subcellular location">
    <subcellularLocation>
        <location evidence="9">Cytoplasm</location>
    </subcellularLocation>
</comment>
<dbReference type="GO" id="GO:0051536">
    <property type="term" value="F:iron-sulfur cluster binding"/>
    <property type="evidence" value="ECO:0007669"/>
    <property type="project" value="UniProtKB-KW"/>
</dbReference>
<evidence type="ECO:0000256" key="8">
    <source>
        <dbReference type="ARBA" id="ARBA00054092"/>
    </source>
</evidence>
<dbReference type="InterPro" id="IPR042263">
    <property type="entry name" value="DPH1/DPH2_1"/>
</dbReference>
<organism evidence="12">
    <name type="scientific">Candida tenuis (strain ATCC 10573 / BCRC 21748 / CBS 615 / JCM 9827 / NBRC 10315 / NRRL Y-1498 / VKM Y-70)</name>
    <name type="common">Yeast</name>
    <name type="synonym">Yamadazyma tenuis</name>
    <dbReference type="NCBI Taxonomy" id="590646"/>
    <lineage>
        <taxon>Eukaryota</taxon>
        <taxon>Fungi</taxon>
        <taxon>Dikarya</taxon>
        <taxon>Ascomycota</taxon>
        <taxon>Saccharomycotina</taxon>
        <taxon>Pichiomycetes</taxon>
        <taxon>Debaryomycetaceae</taxon>
        <taxon>Yamadazyma</taxon>
    </lineage>
</organism>
<dbReference type="OrthoDB" id="449241at2759"/>
<evidence type="ECO:0000256" key="2">
    <source>
        <dbReference type="ARBA" id="ARBA00005156"/>
    </source>
</evidence>
<sequence length="563" mass="63416">MTNEEVAVAPSLSTHQGEDAFTFQRYDHSSNNRKHLSLQPVENGPELDQLIYNYYSIEETIEFIKSKPQCKRVTLQFPDELVCDCSAVAQAISSKLDIEIMKTPSTCGGNSDCSCPNSIDIENDEKQTVWILADTSYSPCCVDEVAAEHVKGDVVIHYGDACLNPVSKVQVAYVFGKPAVNIDETVKEFQKKYEDSSSRVLLMADAPHSYIMHLVYEKLHPIYPNIAFADISQESFPHSTIIGYKPMSSTMDLQLLNRTFHHLVDDEDEELEQLLMSYDLFHISVPEAPRLLKLTTVFQSVTLFDPVEGTTSQGPFPNLMRRYRYMHMARSAGTIGLLVNTLSLSNTKLLLNKLKAKIIEADKKQYMFVVGKPNVAKLSNFEPIDIWCILGCDHQGIIIDQNNEYFKPIITPFELLLALNQELSWNGKWETDFGKLLVQLKQNENENEHEDHNSEDDEPQFNPVTGKFASSSTPLRRPQYLQVETSTTTNTENAQTNALVNRFSSEVVIRDTVSTAAAQLQTRHWTGLGSDYVDDEENAKGALVEDGIKGIARGYEFDVNNNS</sequence>
<dbReference type="HOGENOM" id="CLU_015210_1_1_1"/>
<dbReference type="GO" id="GO:0090560">
    <property type="term" value="F:2-(3-amino-3-carboxypropyl)histidine synthase activity"/>
    <property type="evidence" value="ECO:0007669"/>
    <property type="project" value="InterPro"/>
</dbReference>
<dbReference type="Gene3D" id="3.40.50.11860">
    <property type="entry name" value="Diphthamide synthesis DPH1/DPH2 domain 3"/>
    <property type="match status" value="1"/>
</dbReference>
<evidence type="ECO:0000256" key="1">
    <source>
        <dbReference type="ARBA" id="ARBA00001966"/>
    </source>
</evidence>
<proteinExistence type="inferred from homology"/>
<evidence type="ECO:0000256" key="4">
    <source>
        <dbReference type="ARBA" id="ARBA00022723"/>
    </source>
</evidence>
<keyword evidence="6 9" id="KW-0411">Iron-sulfur</keyword>
<keyword evidence="9" id="KW-0963">Cytoplasm</keyword>
<dbReference type="Gene3D" id="3.40.50.11840">
    <property type="entry name" value="Diphthamide synthesis DPH1/DPH2 domain 1"/>
    <property type="match status" value="1"/>
</dbReference>
<comment type="cofactor">
    <cofactor evidence="1">
        <name>[4Fe-4S] cluster</name>
        <dbReference type="ChEBI" id="CHEBI:49883"/>
    </cofactor>
</comment>
<evidence type="ECO:0000256" key="10">
    <source>
        <dbReference type="SAM" id="MobiDB-lite"/>
    </source>
</evidence>
<evidence type="ECO:0000256" key="3">
    <source>
        <dbReference type="ARBA" id="ARBA00006179"/>
    </source>
</evidence>
<dbReference type="GO" id="GO:0017183">
    <property type="term" value="P:protein histidyl modification to diphthamide"/>
    <property type="evidence" value="ECO:0007669"/>
    <property type="project" value="UniProtKB-UniPathway"/>
</dbReference>
<comment type="function">
    <text evidence="8">Required for the first step of diphthamide biosynthesis, a post-translational modification of histidine which occurs in elongation factor 2. DPH1 and DPH2 transfer a 3-amino-3-carboxypropyl (ACP) group from S-adenosyl-L-methionine (SAM) to a histidine residue, the reaction is assisted by a reduction system comprising DPH3 and a NADH-dependent reductase, predominantly CBR1. Facilitates the reduction of the catalytic iron-sulfur cluster found in the DPH1 subunit.</text>
</comment>
<feature type="region of interest" description="Disordered" evidence="10">
    <location>
        <begin position="444"/>
        <end position="476"/>
    </location>
</feature>
<accession>G3B799</accession>
<gene>
    <name evidence="11" type="ORF">CANTEDRAFT_124493</name>
</gene>
<comment type="function">
    <text evidence="9">Required for the first step of diphthamide biosynthesis, a post-translational modification of histidine which occurs in elongation factor 2. DPH1 and DPH2 transfer a 3-amino-3-carboxypropyl (ACP) group from S-adenosyl-L-methionine (SAM) to a histidine residue, the reaction is assisted by a reduction system comprising DPH3 and a NADH-dependent reductase. Facilitates the reduction of the catalytic iron-sulfur cluster found in the DPH1 subunit.</text>
</comment>
<dbReference type="NCBIfam" id="TIGR00272">
    <property type="entry name" value="DPH2"/>
    <property type="match status" value="1"/>
</dbReference>